<keyword evidence="3" id="KW-0547">Nucleotide-binding</keyword>
<dbReference type="Gene3D" id="1.10.510.10">
    <property type="entry name" value="Transferase(Phosphotransferase) domain 1"/>
    <property type="match status" value="1"/>
</dbReference>
<feature type="signal peptide" evidence="6">
    <location>
        <begin position="1"/>
        <end position="35"/>
    </location>
</feature>
<dbReference type="InterPro" id="IPR013783">
    <property type="entry name" value="Ig-like_fold"/>
</dbReference>
<evidence type="ECO:0000256" key="1">
    <source>
        <dbReference type="ARBA" id="ARBA00022527"/>
    </source>
</evidence>
<dbReference type="InterPro" id="IPR008271">
    <property type="entry name" value="Ser/Thr_kinase_AS"/>
</dbReference>
<keyword evidence="1" id="KW-0723">Serine/threonine-protein kinase</keyword>
<dbReference type="InterPro" id="IPR036179">
    <property type="entry name" value="Ig-like_dom_sf"/>
</dbReference>
<keyword evidence="5" id="KW-0067">ATP-binding</keyword>
<dbReference type="GO" id="GO:0004674">
    <property type="term" value="F:protein serine/threonine kinase activity"/>
    <property type="evidence" value="ECO:0007669"/>
    <property type="project" value="UniProtKB-KW"/>
</dbReference>
<keyword evidence="2" id="KW-0808">Transferase</keyword>
<evidence type="ECO:0000256" key="3">
    <source>
        <dbReference type="ARBA" id="ARBA00022741"/>
    </source>
</evidence>
<dbReference type="SMART" id="SM00220">
    <property type="entry name" value="S_TKc"/>
    <property type="match status" value="1"/>
</dbReference>
<dbReference type="InterPro" id="IPR013098">
    <property type="entry name" value="Ig_I-set"/>
</dbReference>
<dbReference type="SUPFAM" id="SSF56112">
    <property type="entry name" value="Protein kinase-like (PK-like)"/>
    <property type="match status" value="1"/>
</dbReference>
<evidence type="ECO:0000256" key="6">
    <source>
        <dbReference type="SAM" id="SignalP"/>
    </source>
</evidence>
<feature type="domain" description="Protein kinase" evidence="7">
    <location>
        <begin position="169"/>
        <end position="476"/>
    </location>
</feature>
<evidence type="ECO:0000256" key="2">
    <source>
        <dbReference type="ARBA" id="ARBA00022679"/>
    </source>
</evidence>
<protein>
    <submittedName>
        <fullName evidence="8">Protein kinase domain-containing protein</fullName>
    </submittedName>
</protein>
<evidence type="ECO:0000313" key="8">
    <source>
        <dbReference type="EMBL" id="KAI1694917.1"/>
    </source>
</evidence>
<dbReference type="InterPro" id="IPR000719">
    <property type="entry name" value="Prot_kinase_dom"/>
</dbReference>
<dbReference type="PROSITE" id="PS00108">
    <property type="entry name" value="PROTEIN_KINASE_ST"/>
    <property type="match status" value="1"/>
</dbReference>
<keyword evidence="4 8" id="KW-0418">Kinase</keyword>
<dbReference type="GO" id="GO:0005524">
    <property type="term" value="F:ATP binding"/>
    <property type="evidence" value="ECO:0007669"/>
    <property type="project" value="UniProtKB-KW"/>
</dbReference>
<dbReference type="EMBL" id="JAKKPZ010000459">
    <property type="protein sequence ID" value="KAI1694917.1"/>
    <property type="molecule type" value="Genomic_DNA"/>
</dbReference>
<dbReference type="Gene3D" id="3.30.200.20">
    <property type="entry name" value="Phosphorylase Kinase, domain 1"/>
    <property type="match status" value="1"/>
</dbReference>
<dbReference type="AlphaFoldDB" id="A0AAD4QTY9"/>
<evidence type="ECO:0000256" key="5">
    <source>
        <dbReference type="ARBA" id="ARBA00022840"/>
    </source>
</evidence>
<evidence type="ECO:0000313" key="9">
    <source>
        <dbReference type="Proteomes" id="UP001201812"/>
    </source>
</evidence>
<evidence type="ECO:0000256" key="4">
    <source>
        <dbReference type="ARBA" id="ARBA00022777"/>
    </source>
</evidence>
<dbReference type="InterPro" id="IPR011009">
    <property type="entry name" value="Kinase-like_dom_sf"/>
</dbReference>
<dbReference type="Pfam" id="PF07679">
    <property type="entry name" value="I-set"/>
    <property type="match status" value="1"/>
</dbReference>
<sequence>MTNYGNSKLVCIPPLLWKSLILTILLTVVENGVDGAPKPTVKFEGEANLEKKSGKSLNLTAKITPSGITNPTVKWSLNGSPLDMNANVSSNWNAATSKATLAIRKLDISLNGKIELKIETEGGVASDSVKLQVTGNPPSLLEWFNSQCEYEEKKPPTSAKNAFDVGSIRKHFKEKRNGTFGQVTEVDVKDQFEGQTEPQINRCAAKEMTIQSMYDRDRKKPADQQGAARNVCREMRMFQKFVDPLPSPFIAPHRYSFVDHETVFLVSDYYGGGDFLIFLLSVGQLLEVHAKTFGFQIIHALSALHKMDVIHADLKPENIMMNDEGNLKIIDWGTSDEDDGLPSTVAAGSVPYMSPQLTYVDQGTIRGKVDVWAYGIMWWTMLLQRLPFNGTPQNDVLTLYKTRKLPDEHSPMIIEQITTGKNAGTKQRVAKHEDISLQLRELIVKINNPGTHKTRQTPEEELERLTADQIKNDPYFSDLAQLKPEEVSAPFKPIFDKKSGKWFFIEKTHPDFRIPRFEENESTMKKLCRFIHC</sequence>
<reference evidence="8" key="1">
    <citation type="submission" date="2022-01" db="EMBL/GenBank/DDBJ databases">
        <title>Genome Sequence Resource for Two Populations of Ditylenchus destructor, the Migratory Endoparasitic Phytonematode.</title>
        <authorList>
            <person name="Zhang H."/>
            <person name="Lin R."/>
            <person name="Xie B."/>
        </authorList>
    </citation>
    <scope>NUCLEOTIDE SEQUENCE</scope>
    <source>
        <strain evidence="8">BazhouSP</strain>
    </source>
</reference>
<proteinExistence type="predicted"/>
<dbReference type="PANTHER" id="PTHR24351">
    <property type="entry name" value="RIBOSOMAL PROTEIN S6 KINASE"/>
    <property type="match status" value="1"/>
</dbReference>
<dbReference type="Proteomes" id="UP001201812">
    <property type="component" value="Unassembled WGS sequence"/>
</dbReference>
<gene>
    <name evidence="8" type="ORF">DdX_19855</name>
</gene>
<dbReference type="PROSITE" id="PS50011">
    <property type="entry name" value="PROTEIN_KINASE_DOM"/>
    <property type="match status" value="1"/>
</dbReference>
<organism evidence="8 9">
    <name type="scientific">Ditylenchus destructor</name>
    <dbReference type="NCBI Taxonomy" id="166010"/>
    <lineage>
        <taxon>Eukaryota</taxon>
        <taxon>Metazoa</taxon>
        <taxon>Ecdysozoa</taxon>
        <taxon>Nematoda</taxon>
        <taxon>Chromadorea</taxon>
        <taxon>Rhabditida</taxon>
        <taxon>Tylenchina</taxon>
        <taxon>Tylenchomorpha</taxon>
        <taxon>Sphaerularioidea</taxon>
        <taxon>Anguinidae</taxon>
        <taxon>Anguininae</taxon>
        <taxon>Ditylenchus</taxon>
    </lineage>
</organism>
<evidence type="ECO:0000259" key="7">
    <source>
        <dbReference type="PROSITE" id="PS50011"/>
    </source>
</evidence>
<comment type="caution">
    <text evidence="8">The sequence shown here is derived from an EMBL/GenBank/DDBJ whole genome shotgun (WGS) entry which is preliminary data.</text>
</comment>
<keyword evidence="9" id="KW-1185">Reference proteome</keyword>
<accession>A0AAD4QTY9</accession>
<dbReference type="Pfam" id="PF00069">
    <property type="entry name" value="Pkinase"/>
    <property type="match status" value="1"/>
</dbReference>
<name>A0AAD4QTY9_9BILA</name>
<keyword evidence="6" id="KW-0732">Signal</keyword>
<dbReference type="Gene3D" id="2.60.40.10">
    <property type="entry name" value="Immunoglobulins"/>
    <property type="match status" value="1"/>
</dbReference>
<feature type="chain" id="PRO_5042262624" evidence="6">
    <location>
        <begin position="36"/>
        <end position="533"/>
    </location>
</feature>
<dbReference type="SUPFAM" id="SSF48726">
    <property type="entry name" value="Immunoglobulin"/>
    <property type="match status" value="1"/>
</dbReference>